<reference evidence="1 2" key="2">
    <citation type="submission" date="2009-02" db="EMBL/GenBank/DDBJ databases">
        <title>Draft genome sequence of Blautia hydrogenotrophica DSM 10507 (Ruminococcus hydrogenotrophicus DSM 10507).</title>
        <authorList>
            <person name="Sudarsanam P."/>
            <person name="Ley R."/>
            <person name="Guruge J."/>
            <person name="Turnbaugh P.J."/>
            <person name="Mahowald M."/>
            <person name="Liep D."/>
            <person name="Gordon J."/>
        </authorList>
    </citation>
    <scope>NUCLEOTIDE SEQUENCE [LARGE SCALE GENOMIC DNA]</scope>
    <source>
        <strain evidence="2">DSM 10507 / JCM 14656 / S5a33</strain>
    </source>
</reference>
<organism evidence="1 2">
    <name type="scientific">Blautia hydrogenotrophica (strain DSM 10507 / JCM 14656 / S5a33)</name>
    <name type="common">Ruminococcus hydrogenotrophicus</name>
    <dbReference type="NCBI Taxonomy" id="476272"/>
    <lineage>
        <taxon>Bacteria</taxon>
        <taxon>Bacillati</taxon>
        <taxon>Bacillota</taxon>
        <taxon>Clostridia</taxon>
        <taxon>Lachnospirales</taxon>
        <taxon>Lachnospiraceae</taxon>
        <taxon>Blautia</taxon>
    </lineage>
</organism>
<dbReference type="RefSeq" id="WP_005945567.1">
    <property type="nucleotide sequence ID" value="NZ_GG657679.1"/>
</dbReference>
<dbReference type="PANTHER" id="PTHR42842">
    <property type="entry name" value="FAD/NAD(P)-BINDING OXIDOREDUCTASE"/>
    <property type="match status" value="1"/>
</dbReference>
<dbReference type="eggNOG" id="COG2509">
    <property type="taxonomic scope" value="Bacteria"/>
</dbReference>
<keyword evidence="2" id="KW-1185">Reference proteome</keyword>
<dbReference type="EMBL" id="ACBZ01000015">
    <property type="protein sequence ID" value="EEG50700.1"/>
    <property type="molecule type" value="Genomic_DNA"/>
</dbReference>
<accession>C0CHV0</accession>
<comment type="caution">
    <text evidence="1">The sequence shown here is derived from an EMBL/GenBank/DDBJ whole genome shotgun (WGS) entry which is preliminary data.</text>
</comment>
<sequence length="152" mass="17941">MIRMTQVSLPVSHDREALERKIRKLLRISSEPFTYEIERRSLDARNPQEKVYRYTLDVTISNEKRILKKVHNKNIMSINKTRYHFPKSGEEPLITRPVIVGSGPAGLFCGWYLARAGYRPLILERGEQVRERRRTVERFWKEGILDSESNVQ</sequence>
<reference evidence="1 2" key="1">
    <citation type="submission" date="2009-01" db="EMBL/GenBank/DDBJ databases">
        <authorList>
            <person name="Fulton L."/>
            <person name="Clifton S."/>
            <person name="Fulton B."/>
            <person name="Xu J."/>
            <person name="Minx P."/>
            <person name="Pepin K.H."/>
            <person name="Johnson M."/>
            <person name="Bhonagiri V."/>
            <person name="Nash W.E."/>
            <person name="Mardis E.R."/>
            <person name="Wilson R.K."/>
        </authorList>
    </citation>
    <scope>NUCLEOTIDE SEQUENCE [LARGE SCALE GENOMIC DNA]</scope>
    <source>
        <strain evidence="2">DSM 10507 / JCM 14656 / S5a33</strain>
    </source>
</reference>
<dbReference type="Gene3D" id="3.50.50.60">
    <property type="entry name" value="FAD/NAD(P)-binding domain"/>
    <property type="match status" value="1"/>
</dbReference>
<evidence type="ECO:0000313" key="2">
    <source>
        <dbReference type="Proteomes" id="UP000003100"/>
    </source>
</evidence>
<dbReference type="HOGENOM" id="CLU_1726086_0_0_9"/>
<dbReference type="Gene3D" id="3.30.70.2700">
    <property type="match status" value="1"/>
</dbReference>
<dbReference type="InterPro" id="IPR036188">
    <property type="entry name" value="FAD/NAD-bd_sf"/>
</dbReference>
<gene>
    <name evidence="1" type="ORF">RUMHYD_00414</name>
</gene>
<evidence type="ECO:0008006" key="3">
    <source>
        <dbReference type="Google" id="ProtNLM"/>
    </source>
</evidence>
<dbReference type="PANTHER" id="PTHR42842:SF3">
    <property type="entry name" value="FAD_NAD(P)-BINDING OXIDOREDUCTASE FAMILY PROTEIN"/>
    <property type="match status" value="1"/>
</dbReference>
<dbReference type="Proteomes" id="UP000003100">
    <property type="component" value="Unassembled WGS sequence"/>
</dbReference>
<dbReference type="PATRIC" id="fig|476272.21.peg.3421"/>
<evidence type="ECO:0000313" key="1">
    <source>
        <dbReference type="EMBL" id="EEG50700.1"/>
    </source>
</evidence>
<protein>
    <recommendedName>
        <fullName evidence="3">FAD-dependent oxidoreductase</fullName>
    </recommendedName>
</protein>
<dbReference type="Pfam" id="PF13450">
    <property type="entry name" value="NAD_binding_8"/>
    <property type="match status" value="1"/>
</dbReference>
<dbReference type="InterPro" id="IPR028348">
    <property type="entry name" value="FAD-binding_protein"/>
</dbReference>
<dbReference type="AlphaFoldDB" id="C0CHV0"/>
<name>C0CHV0_BLAHS</name>
<feature type="non-terminal residue" evidence="1">
    <location>
        <position position="152"/>
    </location>
</feature>
<dbReference type="SUPFAM" id="SSF51905">
    <property type="entry name" value="FAD/NAD(P)-binding domain"/>
    <property type="match status" value="1"/>
</dbReference>
<proteinExistence type="predicted"/>